<dbReference type="InterPro" id="IPR051463">
    <property type="entry name" value="Peptidase_U62_metallo"/>
</dbReference>
<dbReference type="Gene3D" id="3.30.2290.10">
    <property type="entry name" value="PmbA/TldD superfamily"/>
    <property type="match status" value="1"/>
</dbReference>
<name>A0A926NVU1_9SPHI</name>
<dbReference type="GO" id="GO:0006508">
    <property type="term" value="P:proteolysis"/>
    <property type="evidence" value="ECO:0007669"/>
    <property type="project" value="UniProtKB-KW"/>
</dbReference>
<evidence type="ECO:0000256" key="2">
    <source>
        <dbReference type="ARBA" id="ARBA00022670"/>
    </source>
</evidence>
<protein>
    <submittedName>
        <fullName evidence="7">TldD/PmbA family protein</fullName>
    </submittedName>
</protein>
<keyword evidence="4" id="KW-0482">Metalloprotease</keyword>
<dbReference type="Pfam" id="PF19289">
    <property type="entry name" value="PmbA_TldD_3rd"/>
    <property type="match status" value="1"/>
</dbReference>
<reference evidence="7" key="1">
    <citation type="submission" date="2020-09" db="EMBL/GenBank/DDBJ databases">
        <title>Novel species of Mucilaginibacter isolated from a glacier on the Tibetan Plateau.</title>
        <authorList>
            <person name="Liu Q."/>
            <person name="Xin Y.-H."/>
        </authorList>
    </citation>
    <scope>NUCLEOTIDE SEQUENCE</scope>
    <source>
        <strain evidence="7">ZB1P21</strain>
    </source>
</reference>
<dbReference type="GO" id="GO:0005829">
    <property type="term" value="C:cytosol"/>
    <property type="evidence" value="ECO:0007669"/>
    <property type="project" value="TreeGrafter"/>
</dbReference>
<dbReference type="Proteomes" id="UP000619078">
    <property type="component" value="Unassembled WGS sequence"/>
</dbReference>
<organism evidence="7 8">
    <name type="scientific">Mucilaginibacter glaciei</name>
    <dbReference type="NCBI Taxonomy" id="2772109"/>
    <lineage>
        <taxon>Bacteria</taxon>
        <taxon>Pseudomonadati</taxon>
        <taxon>Bacteroidota</taxon>
        <taxon>Sphingobacteriia</taxon>
        <taxon>Sphingobacteriales</taxon>
        <taxon>Sphingobacteriaceae</taxon>
        <taxon>Mucilaginibacter</taxon>
    </lineage>
</organism>
<keyword evidence="3" id="KW-0378">Hydrolase</keyword>
<dbReference type="PANTHER" id="PTHR30624">
    <property type="entry name" value="UNCHARACTERIZED PROTEIN TLDD AND PMBA"/>
    <property type="match status" value="1"/>
</dbReference>
<feature type="domain" description="Metalloprotease TldD/E C-terminal" evidence="6">
    <location>
        <begin position="289"/>
        <end position="537"/>
    </location>
</feature>
<dbReference type="FunFam" id="3.30.2290.10:FF:000003">
    <property type="entry name" value="Zinc-dependent protease, TldD/PmbA family"/>
    <property type="match status" value="1"/>
</dbReference>
<dbReference type="SUPFAM" id="SSF111283">
    <property type="entry name" value="Putative modulator of DNA gyrase, PmbA/TldD"/>
    <property type="match status" value="1"/>
</dbReference>
<evidence type="ECO:0000313" key="8">
    <source>
        <dbReference type="Proteomes" id="UP000619078"/>
    </source>
</evidence>
<dbReference type="InterPro" id="IPR045569">
    <property type="entry name" value="Metalloprtase-TldD/E_C"/>
</dbReference>
<evidence type="ECO:0000256" key="3">
    <source>
        <dbReference type="ARBA" id="ARBA00022801"/>
    </source>
</evidence>
<sequence>MKRKDFLYLTGMGISASMLSRMTAMGTPVMPGTRMRDVDVAIKKRMADVALNAARAKGATYTDARLGRYLNQFVVTRDRNIENIVDTESYGMGIRVIANGCWGFAATDKLDNDSIARAAETAVAIAKENSRIQSEPVQLAPQKGYGEVSWKTPIEKNAFEVPMKDKTDLLLSVNDAAFKNGANYVNSVLFFVNEQKYFASTDGSYIDQDIHRVWPIFGVTKVDEKSGKFETRQSLSAPRGMGYEYLIPRDSDKIKSQTTLYRDRYDMHEDAAAAALQAAQKLKAKTVEPGKYDLVLDPSHLWLTIHESVGHPTELDRVLGYEANFAGTSFLTLDKWKTGKFNFGSKNVNIVADKLQPGSLGAVGYDDEGVGTKQWDIIKDGVLVNYQTIRDQAHIIGLKESQGCCYSQSWQDVQFQRMPNISLQPGKTPLSVEQMISKVEKGIYIIGDSSFSIDQQRYNFQFSGQLYYEIKNGKIVGMLNDVAYQANTQEFWNSCAAVCDRSDYRLGGSFFDGKGQPTQSSAVSHGSSTALFKGVNVINTARKI</sequence>
<dbReference type="PANTHER" id="PTHR30624:SF10">
    <property type="entry name" value="CONSERVED PROTEIN"/>
    <property type="match status" value="1"/>
</dbReference>
<dbReference type="RefSeq" id="WP_191161928.1">
    <property type="nucleotide sequence ID" value="NZ_JACWMX010000002.1"/>
</dbReference>
<feature type="domain" description="Metalloprotease TldD/E N-terminal" evidence="5">
    <location>
        <begin position="63"/>
        <end position="126"/>
    </location>
</feature>
<dbReference type="Pfam" id="PF01523">
    <property type="entry name" value="PmbA_TldD_1st"/>
    <property type="match status" value="1"/>
</dbReference>
<comment type="caution">
    <text evidence="7">The sequence shown here is derived from an EMBL/GenBank/DDBJ whole genome shotgun (WGS) entry which is preliminary data.</text>
</comment>
<comment type="similarity">
    <text evidence="1">Belongs to the peptidase U62 family.</text>
</comment>
<dbReference type="GO" id="GO:0008237">
    <property type="term" value="F:metallopeptidase activity"/>
    <property type="evidence" value="ECO:0007669"/>
    <property type="project" value="UniProtKB-KW"/>
</dbReference>
<evidence type="ECO:0000256" key="4">
    <source>
        <dbReference type="ARBA" id="ARBA00023049"/>
    </source>
</evidence>
<dbReference type="AlphaFoldDB" id="A0A926NVU1"/>
<keyword evidence="8" id="KW-1185">Reference proteome</keyword>
<gene>
    <name evidence="7" type="ORF">IDJ76_06440</name>
</gene>
<accession>A0A926NVU1</accession>
<dbReference type="EMBL" id="JACWMX010000002">
    <property type="protein sequence ID" value="MBD1392728.1"/>
    <property type="molecule type" value="Genomic_DNA"/>
</dbReference>
<evidence type="ECO:0000259" key="5">
    <source>
        <dbReference type="Pfam" id="PF01523"/>
    </source>
</evidence>
<evidence type="ECO:0000256" key="1">
    <source>
        <dbReference type="ARBA" id="ARBA00005836"/>
    </source>
</evidence>
<dbReference type="InterPro" id="IPR036059">
    <property type="entry name" value="TldD/PmbA_sf"/>
</dbReference>
<dbReference type="InterPro" id="IPR002510">
    <property type="entry name" value="Metalloprtase-TldD/E_N"/>
</dbReference>
<dbReference type="InterPro" id="IPR035068">
    <property type="entry name" value="TldD/PmbA_N"/>
</dbReference>
<keyword evidence="2" id="KW-0645">Protease</keyword>
<proteinExistence type="inferred from homology"/>
<evidence type="ECO:0000313" key="7">
    <source>
        <dbReference type="EMBL" id="MBD1392728.1"/>
    </source>
</evidence>
<evidence type="ECO:0000259" key="6">
    <source>
        <dbReference type="Pfam" id="PF19289"/>
    </source>
</evidence>